<dbReference type="EC" id="2.7.11.1" evidence="2"/>
<dbReference type="eggNOG" id="KOG1164">
    <property type="taxonomic scope" value="Eukaryota"/>
</dbReference>
<evidence type="ECO:0000256" key="4">
    <source>
        <dbReference type="SAM" id="MobiDB-lite"/>
    </source>
</evidence>
<keyword evidence="3" id="KW-0175">Coiled coil</keyword>
<name>A0A1Y5HXZ6_OSTTA</name>
<dbReference type="EMBL" id="KZ155839">
    <property type="protein sequence ID" value="OUS42139.1"/>
    <property type="molecule type" value="Genomic_DNA"/>
</dbReference>
<accession>A0A1Y5HXZ6</accession>
<evidence type="ECO:0000256" key="2">
    <source>
        <dbReference type="ARBA" id="ARBA00012513"/>
    </source>
</evidence>
<dbReference type="GO" id="GO:0004674">
    <property type="term" value="F:protein serine/threonine kinase activity"/>
    <property type="evidence" value="ECO:0007669"/>
    <property type="project" value="UniProtKB-EC"/>
</dbReference>
<feature type="coiled-coil region" evidence="3">
    <location>
        <begin position="87"/>
        <end position="139"/>
    </location>
</feature>
<dbReference type="SUPFAM" id="SSF56112">
    <property type="entry name" value="Protein kinase-like (PK-like)"/>
    <property type="match status" value="1"/>
</dbReference>
<dbReference type="Pfam" id="PF00069">
    <property type="entry name" value="Pkinase"/>
    <property type="match status" value="1"/>
</dbReference>
<dbReference type="InterPro" id="IPR000719">
    <property type="entry name" value="Prot_kinase_dom"/>
</dbReference>
<dbReference type="SMART" id="SM00220">
    <property type="entry name" value="S_TKc"/>
    <property type="match status" value="1"/>
</dbReference>
<evidence type="ECO:0000313" key="6">
    <source>
        <dbReference type="EMBL" id="OUS42139.1"/>
    </source>
</evidence>
<keyword evidence="6" id="KW-0808">Transferase</keyword>
<dbReference type="PROSITE" id="PS00108">
    <property type="entry name" value="PROTEIN_KINASE_ST"/>
    <property type="match status" value="1"/>
</dbReference>
<dbReference type="InterPro" id="IPR008271">
    <property type="entry name" value="Ser/Thr_kinase_AS"/>
</dbReference>
<evidence type="ECO:0000256" key="1">
    <source>
        <dbReference type="ARBA" id="ARBA00005926"/>
    </source>
</evidence>
<dbReference type="InterPro" id="IPR011009">
    <property type="entry name" value="Kinase-like_dom_sf"/>
</dbReference>
<feature type="region of interest" description="Disordered" evidence="4">
    <location>
        <begin position="9"/>
        <end position="29"/>
    </location>
</feature>
<evidence type="ECO:0000256" key="3">
    <source>
        <dbReference type="SAM" id="Coils"/>
    </source>
</evidence>
<dbReference type="Proteomes" id="UP000195557">
    <property type="component" value="Unassembled WGS sequence"/>
</dbReference>
<organism evidence="6">
    <name type="scientific">Ostreococcus tauri</name>
    <name type="common">Marine green alga</name>
    <dbReference type="NCBI Taxonomy" id="70448"/>
    <lineage>
        <taxon>Eukaryota</taxon>
        <taxon>Viridiplantae</taxon>
        <taxon>Chlorophyta</taxon>
        <taxon>Mamiellophyceae</taxon>
        <taxon>Mamiellales</taxon>
        <taxon>Bathycoccaceae</taxon>
        <taxon>Ostreococcus</taxon>
    </lineage>
</organism>
<dbReference type="GO" id="GO:0005524">
    <property type="term" value="F:ATP binding"/>
    <property type="evidence" value="ECO:0007669"/>
    <property type="project" value="InterPro"/>
</dbReference>
<gene>
    <name evidence="6" type="ORF">BE221DRAFT_187925</name>
</gene>
<dbReference type="Gene3D" id="1.10.510.10">
    <property type="entry name" value="Transferase(Phosphotransferase) domain 1"/>
    <property type="match status" value="1"/>
</dbReference>
<protein>
    <recommendedName>
        <fullName evidence="2">non-specific serine/threonine protein kinase</fullName>
        <ecNumber evidence="2">2.7.11.1</ecNumber>
    </recommendedName>
</protein>
<dbReference type="PANTHER" id="PTHR11909">
    <property type="entry name" value="CASEIN KINASE-RELATED"/>
    <property type="match status" value="1"/>
</dbReference>
<comment type="similarity">
    <text evidence="1">Belongs to the protein kinase superfamily. CK1 Ser/Thr protein kinase family. Casein kinase I subfamily.</text>
</comment>
<sequence>MVSAMRVVASSSRLPAATSSPSRSLRSSSLRLHASDRLSQGMSSRQHSYIIEYLHVIVGPRKGRRALGHKDFEKLQRAESALGGGGVAAIKEALEREREATRAIEAEIEANTYAPDHEMRTLKAKKLRLKDARTALERDLRAAETVEALGEGGSGGKVWRARDTETGEEVAVKVEDDVGTSALEKEYETTKLVHAAAPKHFPSVRYFGKQNVMDRPSRVMVLDLLSGGSLEDLSQRVTLGTGFSRCTVSRLAMRLFSILEACHSVRVVHGDIKPENLLLTKRHGGEVQMVDFGEAVRFDDAYSATVDDAVSRDAWRGTMLFSSANVDSGSKITFRDDLESVIFTLAYLRTGRLPWNGVIDGADGVVDVRTLASVKRSIDTGMRLITPLGADELSSELDADDVVFFDACLRHARELTARAVPNYEWLARVARAYAAGCDERPYEWDAH</sequence>
<reference evidence="6" key="1">
    <citation type="submission" date="2017-04" db="EMBL/GenBank/DDBJ databases">
        <title>Population genomics of picophytoplankton unveils novel chromosome hypervariability.</title>
        <authorList>
            <consortium name="DOE Joint Genome Institute"/>
            <person name="Blanc-Mathieu R."/>
            <person name="Krasovec M."/>
            <person name="Hebrard M."/>
            <person name="Yau S."/>
            <person name="Desgranges E."/>
            <person name="Martin J."/>
            <person name="Schackwitz W."/>
            <person name="Kuo A."/>
            <person name="Salin G."/>
            <person name="Donnadieu C."/>
            <person name="Desdevises Y."/>
            <person name="Sanchez-Ferandin S."/>
            <person name="Moreau H."/>
            <person name="Rivals E."/>
            <person name="Grigoriev I.V."/>
            <person name="Grimsley N."/>
            <person name="Eyre-Walker A."/>
            <person name="Piganeau G."/>
        </authorList>
    </citation>
    <scope>NUCLEOTIDE SEQUENCE [LARGE SCALE GENOMIC DNA]</scope>
    <source>
        <strain evidence="6">RCC 1115</strain>
    </source>
</reference>
<proteinExistence type="inferred from homology"/>
<feature type="domain" description="Protein kinase" evidence="5">
    <location>
        <begin position="143"/>
        <end position="426"/>
    </location>
</feature>
<evidence type="ECO:0000259" key="5">
    <source>
        <dbReference type="PROSITE" id="PS50011"/>
    </source>
</evidence>
<dbReference type="AlphaFoldDB" id="A0A1Y5HXZ6"/>
<dbReference type="PROSITE" id="PS50011">
    <property type="entry name" value="PROTEIN_KINASE_DOM"/>
    <property type="match status" value="1"/>
</dbReference>
<keyword evidence="6" id="KW-0418">Kinase</keyword>
<dbReference type="InterPro" id="IPR050235">
    <property type="entry name" value="CK1_Ser-Thr_kinase"/>
</dbReference>